<organism evidence="3 4">
    <name type="scientific">Clostridium fungisolvens</name>
    <dbReference type="NCBI Taxonomy" id="1604897"/>
    <lineage>
        <taxon>Bacteria</taxon>
        <taxon>Bacillati</taxon>
        <taxon>Bacillota</taxon>
        <taxon>Clostridia</taxon>
        <taxon>Eubacteriales</taxon>
        <taxon>Clostridiaceae</taxon>
        <taxon>Clostridium</taxon>
    </lineage>
</organism>
<protein>
    <recommendedName>
        <fullName evidence="2">Acyltransferase 3 domain-containing protein</fullName>
    </recommendedName>
</protein>
<keyword evidence="1" id="KW-0472">Membrane</keyword>
<sequence>MALFFFISGYCYNDKYSDDILLLVKKRLKTLYVPFLKYELFLLLFHNVFVTINIYPPELRYSRAEYIANFIKNFCFISTEQLGGAFWFIVSLFIVNIMFALISYVSNRVSKNNMESIRRVIVFLLFSLGNIISIHKFNISTGYILYYFNTITTSLVALLVYYMGYIYKQYEEKIPLNASLAIISIVFLYINHRYGNISMGGNSYNDPAFFLISSICGIYINLYISKFIAERKLYITILEYIGKNTMVIIGFHFLAFKLVSLIKIKLYNLPIQELSKFPVINQTRYWWVLYSLAGIILPILLVYMLEKLKNVIVRARVSYVSNVNK</sequence>
<keyword evidence="1" id="KW-1133">Transmembrane helix</keyword>
<dbReference type="InterPro" id="IPR052734">
    <property type="entry name" value="Nod_factor_acetyltransferase"/>
</dbReference>
<feature type="transmembrane region" description="Helical" evidence="1">
    <location>
        <begin position="284"/>
        <end position="305"/>
    </location>
</feature>
<comment type="caution">
    <text evidence="3">The sequence shown here is derived from an EMBL/GenBank/DDBJ whole genome shotgun (WGS) entry which is preliminary data.</text>
</comment>
<reference evidence="3 4" key="1">
    <citation type="submission" date="2020-07" db="EMBL/GenBank/DDBJ databases">
        <title>A new beta-1,3-glucan-decomposing anaerobic bacterium isolated from anoxic soil subjected to biological soil disinfestation.</title>
        <authorList>
            <person name="Ueki A."/>
            <person name="Tonouchi A."/>
        </authorList>
    </citation>
    <scope>NUCLEOTIDE SEQUENCE [LARGE SCALE GENOMIC DNA]</scope>
    <source>
        <strain evidence="3 4">TW1</strain>
    </source>
</reference>
<evidence type="ECO:0000259" key="2">
    <source>
        <dbReference type="Pfam" id="PF01757"/>
    </source>
</evidence>
<dbReference type="Pfam" id="PF01757">
    <property type="entry name" value="Acyl_transf_3"/>
    <property type="match status" value="1"/>
</dbReference>
<evidence type="ECO:0000313" key="4">
    <source>
        <dbReference type="Proteomes" id="UP000580568"/>
    </source>
</evidence>
<dbReference type="InterPro" id="IPR002656">
    <property type="entry name" value="Acyl_transf_3_dom"/>
</dbReference>
<evidence type="ECO:0000313" key="3">
    <source>
        <dbReference type="EMBL" id="GFP74252.1"/>
    </source>
</evidence>
<dbReference type="GO" id="GO:0016747">
    <property type="term" value="F:acyltransferase activity, transferring groups other than amino-acyl groups"/>
    <property type="evidence" value="ECO:0007669"/>
    <property type="project" value="InterPro"/>
</dbReference>
<accession>A0A6V8SCF9</accession>
<dbReference type="RefSeq" id="WP_183275819.1">
    <property type="nucleotide sequence ID" value="NZ_BLZR01000001.1"/>
</dbReference>
<dbReference type="EMBL" id="BLZR01000001">
    <property type="protein sequence ID" value="GFP74252.1"/>
    <property type="molecule type" value="Genomic_DNA"/>
</dbReference>
<name>A0A6V8SCF9_9CLOT</name>
<dbReference type="AlphaFoldDB" id="A0A6V8SCF9"/>
<feature type="transmembrane region" description="Helical" evidence="1">
    <location>
        <begin position="174"/>
        <end position="192"/>
    </location>
</feature>
<keyword evidence="4" id="KW-1185">Reference proteome</keyword>
<dbReference type="PANTHER" id="PTHR37312:SF1">
    <property type="entry name" value="MEMBRANE-BOUND ACYLTRANSFERASE YKRP-RELATED"/>
    <property type="match status" value="1"/>
</dbReference>
<dbReference type="Proteomes" id="UP000580568">
    <property type="component" value="Unassembled WGS sequence"/>
</dbReference>
<feature type="domain" description="Acyltransferase 3" evidence="2">
    <location>
        <begin position="1"/>
        <end position="302"/>
    </location>
</feature>
<feature type="transmembrane region" description="Helical" evidence="1">
    <location>
        <begin position="85"/>
        <end position="105"/>
    </location>
</feature>
<feature type="transmembrane region" description="Helical" evidence="1">
    <location>
        <begin position="207"/>
        <end position="224"/>
    </location>
</feature>
<gene>
    <name evidence="3" type="ORF">bsdtw1_00297</name>
</gene>
<keyword evidence="1" id="KW-0812">Transmembrane</keyword>
<proteinExistence type="predicted"/>
<feature type="transmembrane region" description="Helical" evidence="1">
    <location>
        <begin position="143"/>
        <end position="162"/>
    </location>
</feature>
<dbReference type="PANTHER" id="PTHR37312">
    <property type="entry name" value="MEMBRANE-BOUND ACYLTRANSFERASE YKRP-RELATED"/>
    <property type="match status" value="1"/>
</dbReference>
<feature type="transmembrane region" description="Helical" evidence="1">
    <location>
        <begin position="245"/>
        <end position="264"/>
    </location>
</feature>
<feature type="transmembrane region" description="Helical" evidence="1">
    <location>
        <begin position="117"/>
        <end position="137"/>
    </location>
</feature>
<evidence type="ECO:0000256" key="1">
    <source>
        <dbReference type="SAM" id="Phobius"/>
    </source>
</evidence>